<reference evidence="1 2" key="1">
    <citation type="journal article" date="2012" name="Proc. Natl. Acad. Sci. U.S.A.">
        <title>Comparative genomics of Ceriporiopsis subvermispora and Phanerochaete chrysosporium provide insight into selective ligninolysis.</title>
        <authorList>
            <person name="Fernandez-Fueyo E."/>
            <person name="Ruiz-Duenas F.J."/>
            <person name="Ferreira P."/>
            <person name="Floudas D."/>
            <person name="Hibbett D.S."/>
            <person name="Canessa P."/>
            <person name="Larrondo L.F."/>
            <person name="James T.Y."/>
            <person name="Seelenfreund D."/>
            <person name="Lobos S."/>
            <person name="Polanco R."/>
            <person name="Tello M."/>
            <person name="Honda Y."/>
            <person name="Watanabe T."/>
            <person name="Watanabe T."/>
            <person name="Ryu J.S."/>
            <person name="Kubicek C.P."/>
            <person name="Schmoll M."/>
            <person name="Gaskell J."/>
            <person name="Hammel K.E."/>
            <person name="St John F.J."/>
            <person name="Vanden Wymelenberg A."/>
            <person name="Sabat G."/>
            <person name="Splinter BonDurant S."/>
            <person name="Syed K."/>
            <person name="Yadav J.S."/>
            <person name="Doddapaneni H."/>
            <person name="Subramanian V."/>
            <person name="Lavin J.L."/>
            <person name="Oguiza J.A."/>
            <person name="Perez G."/>
            <person name="Pisabarro A.G."/>
            <person name="Ramirez L."/>
            <person name="Santoyo F."/>
            <person name="Master E."/>
            <person name="Coutinho P.M."/>
            <person name="Henrissat B."/>
            <person name="Lombard V."/>
            <person name="Magnuson J.K."/>
            <person name="Kuees U."/>
            <person name="Hori C."/>
            <person name="Igarashi K."/>
            <person name="Samejima M."/>
            <person name="Held B.W."/>
            <person name="Barry K.W."/>
            <person name="LaButti K.M."/>
            <person name="Lapidus A."/>
            <person name="Lindquist E.A."/>
            <person name="Lucas S.M."/>
            <person name="Riley R."/>
            <person name="Salamov A.A."/>
            <person name="Hoffmeister D."/>
            <person name="Schwenk D."/>
            <person name="Hadar Y."/>
            <person name="Yarden O."/>
            <person name="de Vries R.P."/>
            <person name="Wiebenga A."/>
            <person name="Stenlid J."/>
            <person name="Eastwood D."/>
            <person name="Grigoriev I.V."/>
            <person name="Berka R.M."/>
            <person name="Blanchette R.A."/>
            <person name="Kersten P."/>
            <person name="Martinez A.T."/>
            <person name="Vicuna R."/>
            <person name="Cullen D."/>
        </authorList>
    </citation>
    <scope>NUCLEOTIDE SEQUENCE [LARGE SCALE GENOMIC DNA]</scope>
    <source>
        <strain evidence="1 2">B</strain>
    </source>
</reference>
<keyword evidence="2" id="KW-1185">Reference proteome</keyword>
<proteinExistence type="predicted"/>
<dbReference type="EMBL" id="KB445814">
    <property type="protein sequence ID" value="EMD31894.1"/>
    <property type="molecule type" value="Genomic_DNA"/>
</dbReference>
<organism evidence="1 2">
    <name type="scientific">Ceriporiopsis subvermispora (strain B)</name>
    <name type="common">White-rot fungus</name>
    <name type="synonym">Gelatoporia subvermispora</name>
    <dbReference type="NCBI Taxonomy" id="914234"/>
    <lineage>
        <taxon>Eukaryota</taxon>
        <taxon>Fungi</taxon>
        <taxon>Dikarya</taxon>
        <taxon>Basidiomycota</taxon>
        <taxon>Agaricomycotina</taxon>
        <taxon>Agaricomycetes</taxon>
        <taxon>Polyporales</taxon>
        <taxon>Gelatoporiaceae</taxon>
        <taxon>Gelatoporia</taxon>
    </lineage>
</organism>
<gene>
    <name evidence="1" type="ORF">CERSUDRAFT_77755</name>
</gene>
<dbReference type="HOGENOM" id="CLU_1749416_0_0_1"/>
<evidence type="ECO:0000313" key="1">
    <source>
        <dbReference type="EMBL" id="EMD31894.1"/>
    </source>
</evidence>
<sequence length="149" mass="16255">MHPDLAQSTAQALVHCPVSFSIEVGFETRCSADTDIENLAKHISHAHLDHSDRSVDPAFWNDHESLEAGTDAILRDVFHYSDIYPGDSCVDPVLWTNTAGDVTSDTSGSMDTFDRYPATDKPIPDSSNILDVGIRNTILGPAIDEDVPM</sequence>
<evidence type="ECO:0000313" key="2">
    <source>
        <dbReference type="Proteomes" id="UP000016930"/>
    </source>
</evidence>
<dbReference type="Proteomes" id="UP000016930">
    <property type="component" value="Unassembled WGS sequence"/>
</dbReference>
<accession>M2P913</accession>
<dbReference type="AlphaFoldDB" id="M2P913"/>
<protein>
    <submittedName>
        <fullName evidence="1">Uncharacterized protein</fullName>
    </submittedName>
</protein>
<name>M2P913_CERS8</name>